<organism evidence="2 3">
    <name type="scientific">Microlunatus kandeliicorticis</name>
    <dbReference type="NCBI Taxonomy" id="1759536"/>
    <lineage>
        <taxon>Bacteria</taxon>
        <taxon>Bacillati</taxon>
        <taxon>Actinomycetota</taxon>
        <taxon>Actinomycetes</taxon>
        <taxon>Propionibacteriales</taxon>
        <taxon>Propionibacteriaceae</taxon>
        <taxon>Microlunatus</taxon>
    </lineage>
</organism>
<evidence type="ECO:0000313" key="3">
    <source>
        <dbReference type="Proteomes" id="UP000523079"/>
    </source>
</evidence>
<sequence length="93" mass="10279">MELAPIDPSVRHVWVRPQGQHGETLPGLVISWQRSLRRTVLASDWVALVALVPFGDSLLLEWVGAERLVPVRDPAPAELPTERSNAPAVRRTA</sequence>
<protein>
    <submittedName>
        <fullName evidence="2">Uncharacterized protein</fullName>
    </submittedName>
</protein>
<comment type="caution">
    <text evidence="2">The sequence shown here is derived from an EMBL/GenBank/DDBJ whole genome shotgun (WGS) entry which is preliminary data.</text>
</comment>
<reference evidence="2 3" key="1">
    <citation type="submission" date="2020-07" db="EMBL/GenBank/DDBJ databases">
        <title>Sequencing the genomes of 1000 actinobacteria strains.</title>
        <authorList>
            <person name="Klenk H.-P."/>
        </authorList>
    </citation>
    <scope>NUCLEOTIDE SEQUENCE [LARGE SCALE GENOMIC DNA]</scope>
    <source>
        <strain evidence="2 3">DSM 100723</strain>
    </source>
</reference>
<feature type="region of interest" description="Disordered" evidence="1">
    <location>
        <begin position="74"/>
        <end position="93"/>
    </location>
</feature>
<name>A0A7W3IT69_9ACTN</name>
<dbReference type="EMBL" id="JACGWT010000003">
    <property type="protein sequence ID" value="MBA8794779.1"/>
    <property type="molecule type" value="Genomic_DNA"/>
</dbReference>
<accession>A0A7W3IT69</accession>
<evidence type="ECO:0000313" key="2">
    <source>
        <dbReference type="EMBL" id="MBA8794779.1"/>
    </source>
</evidence>
<dbReference type="RefSeq" id="WP_182560320.1">
    <property type="nucleotide sequence ID" value="NZ_JACGWT010000003.1"/>
</dbReference>
<gene>
    <name evidence="2" type="ORF">FHX74_002398</name>
</gene>
<proteinExistence type="predicted"/>
<dbReference type="Proteomes" id="UP000523079">
    <property type="component" value="Unassembled WGS sequence"/>
</dbReference>
<dbReference type="AlphaFoldDB" id="A0A7W3IT69"/>
<evidence type="ECO:0000256" key="1">
    <source>
        <dbReference type="SAM" id="MobiDB-lite"/>
    </source>
</evidence>
<keyword evidence="3" id="KW-1185">Reference proteome</keyword>